<dbReference type="PANTHER" id="PTHR32119">
    <property type="entry name" value="OROTIDINE 5'-PHOSPHATE DECARBOXYLASE"/>
    <property type="match status" value="1"/>
</dbReference>
<dbReference type="GO" id="GO:0004590">
    <property type="term" value="F:orotidine-5'-phosphate decarboxylase activity"/>
    <property type="evidence" value="ECO:0007669"/>
    <property type="project" value="UniProtKB-EC"/>
</dbReference>
<dbReference type="InterPro" id="IPR014732">
    <property type="entry name" value="OMPdecase"/>
</dbReference>
<evidence type="ECO:0000256" key="5">
    <source>
        <dbReference type="ARBA" id="ARBA00022975"/>
    </source>
</evidence>
<feature type="active site" description="For OMPdecase activity" evidence="8">
    <location>
        <position position="62"/>
    </location>
</feature>
<dbReference type="EC" id="4.1.1.23" evidence="2"/>
<evidence type="ECO:0000256" key="1">
    <source>
        <dbReference type="ARBA" id="ARBA00004861"/>
    </source>
</evidence>
<evidence type="ECO:0000256" key="8">
    <source>
        <dbReference type="PIRSR" id="PIRSR614732-1"/>
    </source>
</evidence>
<evidence type="ECO:0000256" key="9">
    <source>
        <dbReference type="PIRSR" id="PIRSR614732-2"/>
    </source>
</evidence>
<feature type="binding site" evidence="9">
    <location>
        <position position="114"/>
    </location>
    <ligand>
        <name>substrate</name>
    </ligand>
</feature>
<dbReference type="SMART" id="SM00934">
    <property type="entry name" value="OMPdecase"/>
    <property type="match status" value="1"/>
</dbReference>
<comment type="pathway">
    <text evidence="1">Pyrimidine metabolism; UMP biosynthesis via de novo pathway; UMP from orotate: step 2/2.</text>
</comment>
<dbReference type="OrthoDB" id="94124at2157"/>
<dbReference type="UniPathway" id="UPA00070">
    <property type="reaction ID" value="UER00120"/>
</dbReference>
<dbReference type="PANTHER" id="PTHR32119:SF2">
    <property type="entry name" value="OROTIDINE 5'-PHOSPHATE DECARBOXYLASE"/>
    <property type="match status" value="1"/>
</dbReference>
<accession>A0A0V8RUY8</accession>
<dbReference type="EMBL" id="LNTB01000001">
    <property type="protein sequence ID" value="KSW11853.1"/>
    <property type="molecule type" value="Genomic_DNA"/>
</dbReference>
<protein>
    <recommendedName>
        <fullName evidence="3">Orotidine 5'-phosphate decarboxylase</fullName>
        <ecNumber evidence="2">4.1.1.23</ecNumber>
    </recommendedName>
    <alternativeName>
        <fullName evidence="7">OMP decarboxylase</fullName>
    </alternativeName>
</protein>
<feature type="binding site" evidence="9">
    <location>
        <position position="191"/>
    </location>
    <ligand>
        <name>substrate</name>
    </ligand>
</feature>
<name>A0A0V8RUY8_PYROC</name>
<feature type="binding site" evidence="9">
    <location>
        <position position="28"/>
    </location>
    <ligand>
        <name>substrate</name>
    </ligand>
</feature>
<feature type="domain" description="Orotidine 5'-phosphate decarboxylase" evidence="10">
    <location>
        <begin position="2"/>
        <end position="206"/>
    </location>
</feature>
<dbReference type="AlphaFoldDB" id="A0A0V8RUY8"/>
<keyword evidence="4" id="KW-0210">Decarboxylase</keyword>
<evidence type="ECO:0000313" key="11">
    <source>
        <dbReference type="EMBL" id="KSW11853.1"/>
    </source>
</evidence>
<evidence type="ECO:0000256" key="2">
    <source>
        <dbReference type="ARBA" id="ARBA00012321"/>
    </source>
</evidence>
<evidence type="ECO:0000256" key="4">
    <source>
        <dbReference type="ARBA" id="ARBA00022793"/>
    </source>
</evidence>
<dbReference type="GO" id="GO:0005829">
    <property type="term" value="C:cytosol"/>
    <property type="evidence" value="ECO:0007669"/>
    <property type="project" value="TreeGrafter"/>
</dbReference>
<feature type="binding site" evidence="9">
    <location>
        <position position="8"/>
    </location>
    <ligand>
        <name>substrate</name>
    </ligand>
</feature>
<keyword evidence="6" id="KW-0456">Lyase</keyword>
<dbReference type="InterPro" id="IPR013785">
    <property type="entry name" value="Aldolase_TIM"/>
</dbReference>
<dbReference type="GO" id="GO:0044205">
    <property type="term" value="P:'de novo' UMP biosynthetic process"/>
    <property type="evidence" value="ECO:0007669"/>
    <property type="project" value="UniProtKB-UniPathway"/>
</dbReference>
<feature type="binding site" evidence="9">
    <location>
        <position position="190"/>
    </location>
    <ligand>
        <name>substrate</name>
    </ligand>
</feature>
<evidence type="ECO:0000256" key="6">
    <source>
        <dbReference type="ARBA" id="ARBA00023239"/>
    </source>
</evidence>
<evidence type="ECO:0000256" key="3">
    <source>
        <dbReference type="ARBA" id="ARBA00021923"/>
    </source>
</evidence>
<feature type="active site" description="For OMPdecase activity" evidence="8">
    <location>
        <position position="59"/>
    </location>
</feature>
<dbReference type="GO" id="GO:0006207">
    <property type="term" value="P:'de novo' pyrimidine nucleobase biosynthetic process"/>
    <property type="evidence" value="ECO:0007669"/>
    <property type="project" value="InterPro"/>
</dbReference>
<sequence>MGLLVALDRPGGYEELVGKLCSRVDGFKLGLPLLMARGPGYAGLLRRRCRDALWVADLKLADIGYVMRLTAGLVAEHVDAVIAHGFVGVEGALGELKDYLDSLGKRLVVVASMSHPGAREAYDHALPRILETLERLRPWGVVAPATRPGVVGIVRRRLGPGVAIMSPGVGAQGAEPGSALCAGADYEIVGRAITGSGDPVEAAERIRREQEARLSNCRGTSHGS</sequence>
<dbReference type="Pfam" id="PF00215">
    <property type="entry name" value="OMPdecase"/>
    <property type="match status" value="1"/>
</dbReference>
<dbReference type="InterPro" id="IPR011060">
    <property type="entry name" value="RibuloseP-bd_barrel"/>
</dbReference>
<proteinExistence type="predicted"/>
<dbReference type="InterPro" id="IPR001754">
    <property type="entry name" value="OMPdeCOase_dom"/>
</dbReference>
<dbReference type="Proteomes" id="UP000053352">
    <property type="component" value="Unassembled WGS sequence"/>
</dbReference>
<keyword evidence="5" id="KW-0665">Pyrimidine biosynthesis</keyword>
<dbReference type="RefSeq" id="WP_058370531.1">
    <property type="nucleotide sequence ID" value="NZ_LNTB01000001.1"/>
</dbReference>
<evidence type="ECO:0000313" key="12">
    <source>
        <dbReference type="Proteomes" id="UP000053352"/>
    </source>
</evidence>
<gene>
    <name evidence="11" type="ORF">CF15_03360</name>
</gene>
<reference evidence="11 12" key="1">
    <citation type="submission" date="2015-11" db="EMBL/GenBank/DDBJ databases">
        <title>Genome sequence of Pyrodictium occultum PL-19, a marine hyperthermophilic archaeon isolated from Volcano, Italy.</title>
        <authorList>
            <person name="Utturkar S."/>
            <person name="Huber H."/>
            <person name="Leptihn S."/>
            <person name="Brown S."/>
            <person name="Stetter K.O."/>
            <person name="Podar M."/>
        </authorList>
    </citation>
    <scope>NUCLEOTIDE SEQUENCE [LARGE SCALE GENOMIC DNA]</scope>
    <source>
        <strain evidence="11 12">PL-19</strain>
    </source>
</reference>
<keyword evidence="12" id="KW-1185">Reference proteome</keyword>
<dbReference type="CDD" id="cd04725">
    <property type="entry name" value="OMP_decarboxylase_like"/>
    <property type="match status" value="1"/>
</dbReference>
<evidence type="ECO:0000256" key="7">
    <source>
        <dbReference type="ARBA" id="ARBA00033428"/>
    </source>
</evidence>
<dbReference type="SUPFAM" id="SSF51366">
    <property type="entry name" value="Ribulose-phoshate binding barrel"/>
    <property type="match status" value="1"/>
</dbReference>
<evidence type="ECO:0000259" key="10">
    <source>
        <dbReference type="SMART" id="SM00934"/>
    </source>
</evidence>
<organism evidence="11 12">
    <name type="scientific">Pyrodictium occultum</name>
    <dbReference type="NCBI Taxonomy" id="2309"/>
    <lineage>
        <taxon>Archaea</taxon>
        <taxon>Thermoproteota</taxon>
        <taxon>Thermoprotei</taxon>
        <taxon>Desulfurococcales</taxon>
        <taxon>Pyrodictiaceae</taxon>
        <taxon>Pyrodictium</taxon>
    </lineage>
</organism>
<dbReference type="STRING" id="2309.CF15_03360"/>
<feature type="active site" description="For OMPdecase activity" evidence="8">
    <location>
        <position position="57"/>
    </location>
</feature>
<comment type="caution">
    <text evidence="11">The sequence shown here is derived from an EMBL/GenBank/DDBJ whole genome shotgun (WGS) entry which is preliminary data.</text>
</comment>
<dbReference type="Gene3D" id="3.20.20.70">
    <property type="entry name" value="Aldolase class I"/>
    <property type="match status" value="1"/>
</dbReference>